<dbReference type="Pfam" id="PF02191">
    <property type="entry name" value="OLF"/>
    <property type="match status" value="1"/>
</dbReference>
<evidence type="ECO:0008006" key="7">
    <source>
        <dbReference type="Google" id="ProtNLM"/>
    </source>
</evidence>
<keyword evidence="3" id="KW-1015">Disulfide bond</keyword>
<evidence type="ECO:0000256" key="1">
    <source>
        <dbReference type="ARBA" id="ARBA00004613"/>
    </source>
</evidence>
<dbReference type="EMBL" id="FN655233">
    <property type="protein sequence ID" value="CBY38475.1"/>
    <property type="molecule type" value="Genomic_DNA"/>
</dbReference>
<proteinExistence type="predicted"/>
<dbReference type="Pfam" id="PF02140">
    <property type="entry name" value="SUEL_Lectin"/>
    <property type="match status" value="1"/>
</dbReference>
<dbReference type="InterPro" id="IPR043159">
    <property type="entry name" value="Lectin_gal-bd_sf"/>
</dbReference>
<comment type="subcellular location">
    <subcellularLocation>
        <location evidence="1">Secreted</location>
    </subcellularLocation>
</comment>
<dbReference type="CDD" id="cd22823">
    <property type="entry name" value="Gal_Rha_Lectin"/>
    <property type="match status" value="1"/>
</dbReference>
<name>E4YSN6_OIKDI</name>
<dbReference type="InterPro" id="IPR050605">
    <property type="entry name" value="Olfactomedin-like_domain"/>
</dbReference>
<gene>
    <name evidence="6" type="ORF">GSOID_T00032421001</name>
</gene>
<dbReference type="PROSITE" id="PS50228">
    <property type="entry name" value="SUEL_LECTIN"/>
    <property type="match status" value="1"/>
</dbReference>
<feature type="non-terminal residue" evidence="6">
    <location>
        <position position="736"/>
    </location>
</feature>
<dbReference type="Proteomes" id="UP000011014">
    <property type="component" value="Unassembled WGS sequence"/>
</dbReference>
<keyword evidence="2" id="KW-0964">Secreted</keyword>
<dbReference type="AlphaFoldDB" id="E4YSN6"/>
<feature type="disulfide bond" evidence="3">
    <location>
        <begin position="130"/>
        <end position="312"/>
    </location>
</feature>
<evidence type="ECO:0000259" key="5">
    <source>
        <dbReference type="PROSITE" id="PS51132"/>
    </source>
</evidence>
<dbReference type="PANTHER" id="PTHR23192:SF88">
    <property type="entry name" value="ADHESION G PROTEIN-COUPLED RECEPTOR L2-LIKE"/>
    <property type="match status" value="1"/>
</dbReference>
<organism evidence="6">
    <name type="scientific">Oikopleura dioica</name>
    <name type="common">Tunicate</name>
    <dbReference type="NCBI Taxonomy" id="34765"/>
    <lineage>
        <taxon>Eukaryota</taxon>
        <taxon>Metazoa</taxon>
        <taxon>Chordata</taxon>
        <taxon>Tunicata</taxon>
        <taxon>Appendicularia</taxon>
        <taxon>Copelata</taxon>
        <taxon>Oikopleuridae</taxon>
        <taxon>Oikopleura</taxon>
    </lineage>
</organism>
<protein>
    <recommendedName>
        <fullName evidence="7">SUEL-type lectin domain-containing protein</fullName>
    </recommendedName>
</protein>
<evidence type="ECO:0000313" key="6">
    <source>
        <dbReference type="EMBL" id="CBY38475.1"/>
    </source>
</evidence>
<dbReference type="PROSITE" id="PS51132">
    <property type="entry name" value="OLF"/>
    <property type="match status" value="1"/>
</dbReference>
<dbReference type="GO" id="GO:0007165">
    <property type="term" value="P:signal transduction"/>
    <property type="evidence" value="ECO:0007669"/>
    <property type="project" value="TreeGrafter"/>
</dbReference>
<evidence type="ECO:0000256" key="2">
    <source>
        <dbReference type="ARBA" id="ARBA00022525"/>
    </source>
</evidence>
<reference evidence="6" key="1">
    <citation type="journal article" date="2010" name="Science">
        <title>Plasticity of animal genome architecture unmasked by rapid evolution of a pelagic tunicate.</title>
        <authorList>
            <person name="Denoeud F."/>
            <person name="Henriet S."/>
            <person name="Mungpakdee S."/>
            <person name="Aury J.M."/>
            <person name="Da Silva C."/>
            <person name="Brinkmann H."/>
            <person name="Mikhaleva J."/>
            <person name="Olsen L.C."/>
            <person name="Jubin C."/>
            <person name="Canestro C."/>
            <person name="Bouquet J.M."/>
            <person name="Danks G."/>
            <person name="Poulain J."/>
            <person name="Campsteijn C."/>
            <person name="Adamski M."/>
            <person name="Cross I."/>
            <person name="Yadetie F."/>
            <person name="Muffato M."/>
            <person name="Louis A."/>
            <person name="Butcher S."/>
            <person name="Tsagkogeorga G."/>
            <person name="Konrad A."/>
            <person name="Singh S."/>
            <person name="Jensen M.F."/>
            <person name="Cong E.H."/>
            <person name="Eikeseth-Otteraa H."/>
            <person name="Noel B."/>
            <person name="Anthouard V."/>
            <person name="Porcel B.M."/>
            <person name="Kachouri-Lafond R."/>
            <person name="Nishino A."/>
            <person name="Ugolini M."/>
            <person name="Chourrout P."/>
            <person name="Nishida H."/>
            <person name="Aasland R."/>
            <person name="Huzurbazar S."/>
            <person name="Westhof E."/>
            <person name="Delsuc F."/>
            <person name="Lehrach H."/>
            <person name="Reinhardt R."/>
            <person name="Weissenbach J."/>
            <person name="Roy S.W."/>
            <person name="Artiguenave F."/>
            <person name="Postlethwait J.H."/>
            <person name="Manak J.R."/>
            <person name="Thompson E.M."/>
            <person name="Jaillon O."/>
            <person name="Du Pasquier L."/>
            <person name="Boudinot P."/>
            <person name="Liberles D.A."/>
            <person name="Volff J.N."/>
            <person name="Philippe H."/>
            <person name="Lenhard B."/>
            <person name="Roest Crollius H."/>
            <person name="Wincker P."/>
            <person name="Chourrout D."/>
        </authorList>
    </citation>
    <scope>NUCLEOTIDE SEQUENCE [LARGE SCALE GENOMIC DNA]</scope>
</reference>
<evidence type="ECO:0000256" key="3">
    <source>
        <dbReference type="PROSITE-ProRule" id="PRU00446"/>
    </source>
</evidence>
<dbReference type="PANTHER" id="PTHR23192">
    <property type="entry name" value="OLFACTOMEDIN-RELATED"/>
    <property type="match status" value="1"/>
</dbReference>
<accession>E4YSN6</accession>
<feature type="domain" description="Olfactomedin-like" evidence="5">
    <location>
        <begin position="129"/>
        <end position="383"/>
    </location>
</feature>
<dbReference type="GO" id="GO:0030246">
    <property type="term" value="F:carbohydrate binding"/>
    <property type="evidence" value="ECO:0007669"/>
    <property type="project" value="InterPro"/>
</dbReference>
<dbReference type="SMART" id="SM00284">
    <property type="entry name" value="OLF"/>
    <property type="match status" value="1"/>
</dbReference>
<dbReference type="GO" id="GO:0005615">
    <property type="term" value="C:extracellular space"/>
    <property type="evidence" value="ECO:0007669"/>
    <property type="project" value="TreeGrafter"/>
</dbReference>
<feature type="domain" description="SUEL-type lectin" evidence="4">
    <location>
        <begin position="31"/>
        <end position="124"/>
    </location>
</feature>
<dbReference type="InterPro" id="IPR003112">
    <property type="entry name" value="Olfac-like_dom"/>
</dbReference>
<evidence type="ECO:0000259" key="4">
    <source>
        <dbReference type="PROSITE" id="PS50228"/>
    </source>
</evidence>
<dbReference type="Gene3D" id="2.60.120.740">
    <property type="match status" value="1"/>
</dbReference>
<sequence length="736" mass="82402">MLFCTIFSEEKRFFITLILLPVLAYGRSRTGCPAQTLDLVCPSGTEINIIKAMFGRFESDVCESAKTVLAPNKKCSLPVVHTKQAVAAKCNGKPSCSLLVNPSTFGADPCDDGTGYLTVEYDCEAVDFECPGIALDASSPRELYTQYSQEGGWATDPLDSESRVYFLPWDQSGATELKEFRNLESLVQNSQETHYRLDTRADGTGFVVRDRKLYYNKRQSRQIVMYDLERRFESRTVELPDANYYDTSPYSIDRNTDIDLAVDESGLWAIYATENNNGKIVLSQLDPSSLKVLQTFNTKFEKTMVAEAWMTCGILYAIEADTNTLLFMFDTVSGSHVDESIVNRLELQSFPAQTTSVKYDPKVRSLQVWHSGVAITYQLRFQPREILKPTTTTTTTTTKKTPRTTRSPQLLRMEKKARRHAMSHQEEQFYDARDLLRGLTGLPQKFAENLLEKVTQNTVTLRVWDLKKILEFVDKLRQENPRDLDSGKLETTLLEIVSEIIPVIEKNKSSLDLRREAVAVVQRLLSRISCKLRANKLPFEVKFDNIETWLEPAELESESSKFPILLEFDQSAPSSSYKSLIKIGEEQWMGSLHTDCNEPVNWSVRYHFDRTVGCSEVQGNSCRHETNVETGNSICFCSRGSGPVSLAQGQISESYSEETIMIADGEISTVETMLMAVLVLAALLHAASGVASLLLPEASVVDVGGLNSAARAINFVMMVALVTISSTNGKMNAENS</sequence>
<dbReference type="InterPro" id="IPR000922">
    <property type="entry name" value="Lectin_gal-bd_dom"/>
</dbReference>